<feature type="compositionally biased region" description="Low complexity" evidence="4">
    <location>
        <begin position="1176"/>
        <end position="1186"/>
    </location>
</feature>
<feature type="compositionally biased region" description="Low complexity" evidence="4">
    <location>
        <begin position="1043"/>
        <end position="1056"/>
    </location>
</feature>
<dbReference type="GO" id="GO:0034450">
    <property type="term" value="F:ubiquitin-ubiquitin ligase activity"/>
    <property type="evidence" value="ECO:0007669"/>
    <property type="project" value="TreeGrafter"/>
</dbReference>
<dbReference type="Pfam" id="PF19318">
    <property type="entry name" value="DUF5918"/>
    <property type="match status" value="1"/>
</dbReference>
<dbReference type="CDD" id="cd16449">
    <property type="entry name" value="RING-HC"/>
    <property type="match status" value="1"/>
</dbReference>
<dbReference type="InterPro" id="IPR039847">
    <property type="entry name" value="Ubox5"/>
</dbReference>
<evidence type="ECO:0000256" key="2">
    <source>
        <dbReference type="ARBA" id="ARBA00022771"/>
    </source>
</evidence>
<gene>
    <name evidence="6" type="ORF">HPB51_003806</name>
</gene>
<dbReference type="VEuPathDB" id="VectorBase:LOC119181177"/>
<dbReference type="Pfam" id="PF04564">
    <property type="entry name" value="U-box"/>
    <property type="match status" value="1"/>
</dbReference>
<feature type="domain" description="U-box" evidence="5">
    <location>
        <begin position="255"/>
        <end position="335"/>
    </location>
</feature>
<dbReference type="InterPro" id="IPR039925">
    <property type="entry name" value="RNF37_RING-Ubox"/>
</dbReference>
<dbReference type="GO" id="GO:0031625">
    <property type="term" value="F:ubiquitin protein ligase binding"/>
    <property type="evidence" value="ECO:0007669"/>
    <property type="project" value="TreeGrafter"/>
</dbReference>
<dbReference type="Proteomes" id="UP000821866">
    <property type="component" value="Chromosome 11"/>
</dbReference>
<dbReference type="SMART" id="SM00504">
    <property type="entry name" value="Ubox"/>
    <property type="match status" value="1"/>
</dbReference>
<evidence type="ECO:0000313" key="6">
    <source>
        <dbReference type="EMBL" id="KAH8034965.1"/>
    </source>
</evidence>
<feature type="region of interest" description="Disordered" evidence="4">
    <location>
        <begin position="1029"/>
        <end position="1129"/>
    </location>
</feature>
<dbReference type="InterPro" id="IPR017907">
    <property type="entry name" value="Znf_RING_CS"/>
</dbReference>
<keyword evidence="7" id="KW-1185">Reference proteome</keyword>
<feature type="region of interest" description="Disordered" evidence="4">
    <location>
        <begin position="880"/>
        <end position="908"/>
    </location>
</feature>
<evidence type="ECO:0000313" key="7">
    <source>
        <dbReference type="Proteomes" id="UP000821866"/>
    </source>
</evidence>
<dbReference type="PANTHER" id="PTHR13492:SF2">
    <property type="entry name" value="RING FINGER PROTEIN 37"/>
    <property type="match status" value="1"/>
</dbReference>
<protein>
    <recommendedName>
        <fullName evidence="5">U-box domain-containing protein</fullName>
    </recommendedName>
</protein>
<name>A0A9J6ELH5_RHIMP</name>
<dbReference type="InterPro" id="IPR003613">
    <property type="entry name" value="Ubox_domain"/>
</dbReference>
<evidence type="ECO:0000259" key="5">
    <source>
        <dbReference type="PROSITE" id="PS51698"/>
    </source>
</evidence>
<dbReference type="InterPro" id="IPR045696">
    <property type="entry name" value="Ubox5_N"/>
</dbReference>
<keyword evidence="1" id="KW-0479">Metal-binding</keyword>
<dbReference type="Gene3D" id="3.30.40.10">
    <property type="entry name" value="Zinc/RING finger domain, C3HC4 (zinc finger)"/>
    <property type="match status" value="1"/>
</dbReference>
<evidence type="ECO:0000256" key="1">
    <source>
        <dbReference type="ARBA" id="ARBA00022723"/>
    </source>
</evidence>
<feature type="compositionally biased region" description="Polar residues" evidence="4">
    <location>
        <begin position="1068"/>
        <end position="1079"/>
    </location>
</feature>
<accession>A0A9J6ELH5</accession>
<feature type="region of interest" description="Disordered" evidence="4">
    <location>
        <begin position="216"/>
        <end position="254"/>
    </location>
</feature>
<reference evidence="6" key="2">
    <citation type="submission" date="2021-09" db="EMBL/GenBank/DDBJ databases">
        <authorList>
            <person name="Jia N."/>
            <person name="Wang J."/>
            <person name="Shi W."/>
            <person name="Du L."/>
            <person name="Sun Y."/>
            <person name="Zhan W."/>
            <person name="Jiang J."/>
            <person name="Wang Q."/>
            <person name="Zhang B."/>
            <person name="Ji P."/>
            <person name="Sakyi L.B."/>
            <person name="Cui X."/>
            <person name="Yuan T."/>
            <person name="Jiang B."/>
            <person name="Yang W."/>
            <person name="Lam T.T.-Y."/>
            <person name="Chang Q."/>
            <person name="Ding S."/>
            <person name="Wang X."/>
            <person name="Zhu J."/>
            <person name="Ruan X."/>
            <person name="Zhao L."/>
            <person name="Wei J."/>
            <person name="Que T."/>
            <person name="Du C."/>
            <person name="Cheng J."/>
            <person name="Dai P."/>
            <person name="Han X."/>
            <person name="Huang E."/>
            <person name="Gao Y."/>
            <person name="Liu J."/>
            <person name="Shao H."/>
            <person name="Ye R."/>
            <person name="Li L."/>
            <person name="Wei W."/>
            <person name="Wang X."/>
            <person name="Wang C."/>
            <person name="Huo Q."/>
            <person name="Li W."/>
            <person name="Guo W."/>
            <person name="Chen H."/>
            <person name="Chen S."/>
            <person name="Zhou L."/>
            <person name="Zhou L."/>
            <person name="Ni X."/>
            <person name="Tian J."/>
            <person name="Zhou Y."/>
            <person name="Sheng Y."/>
            <person name="Liu T."/>
            <person name="Pan Y."/>
            <person name="Xia L."/>
            <person name="Li J."/>
            <person name="Zhao F."/>
            <person name="Cao W."/>
        </authorList>
    </citation>
    <scope>NUCLEOTIDE SEQUENCE</scope>
    <source>
        <strain evidence="6">Rmic-2018</strain>
        <tissue evidence="6">Larvae</tissue>
    </source>
</reference>
<keyword evidence="3" id="KW-0862">Zinc</keyword>
<feature type="compositionally biased region" description="Low complexity" evidence="4">
    <location>
        <begin position="1080"/>
        <end position="1098"/>
    </location>
</feature>
<dbReference type="PANTHER" id="PTHR13492">
    <property type="entry name" value="RING FINGER PROTEIN 37"/>
    <property type="match status" value="1"/>
</dbReference>
<organism evidence="6 7">
    <name type="scientific">Rhipicephalus microplus</name>
    <name type="common">Cattle tick</name>
    <name type="synonym">Boophilus microplus</name>
    <dbReference type="NCBI Taxonomy" id="6941"/>
    <lineage>
        <taxon>Eukaryota</taxon>
        <taxon>Metazoa</taxon>
        <taxon>Ecdysozoa</taxon>
        <taxon>Arthropoda</taxon>
        <taxon>Chelicerata</taxon>
        <taxon>Arachnida</taxon>
        <taxon>Acari</taxon>
        <taxon>Parasitiformes</taxon>
        <taxon>Ixodida</taxon>
        <taxon>Ixodoidea</taxon>
        <taxon>Ixodidae</taxon>
        <taxon>Rhipicephalinae</taxon>
        <taxon>Rhipicephalus</taxon>
        <taxon>Boophilus</taxon>
    </lineage>
</organism>
<comment type="caution">
    <text evidence="6">The sequence shown here is derived from an EMBL/GenBank/DDBJ whole genome shotgun (WGS) entry which is preliminary data.</text>
</comment>
<dbReference type="SUPFAM" id="SSF57850">
    <property type="entry name" value="RING/U-box"/>
    <property type="match status" value="2"/>
</dbReference>
<evidence type="ECO:0000256" key="3">
    <source>
        <dbReference type="ARBA" id="ARBA00022833"/>
    </source>
</evidence>
<sequence>MAIDFCNENVGTLIECDQICAEGYDVGNLISADRRRSGFMAEYFIKPPVSVLLTLPCPTELSCVAVGLTRGPVRLTGFEIWVSKSGVGDATSPPARDDFVLIGKKFGATGEEVVRLRNRCYVPRGPFASLMRDGGAPSFAYESRGTGETLRTTYCKHVCRLKLKLICAMGSASIGLGSLQVWGQPMTSLCSLAAQEDLIRKFLSTTDTVSHFNRERSVTDQCRSSPTPTVPEQAKSLQGKSGGVQEGEGSAPEFHIPTDFQDALTFELMTQPVLLPSGQVVDQSTLDKHVETEEKWGRPATDPFTGITLAGANCPKSLPELKSRIDHFVVRNLEKLGNIPRTLGKSRCAGAASSGLISLSFTTNERSSSCRALKDSTASSSTRDVASSSQNSYRLNQFKTFNSKGTTAGITRHAGKFDSATPSNSNLVSGHSFLDNVDQRALQGLRMHRGAISVTSLSPTTLPTAMPVPQSTKRHTAFERATSSSSTRQKFGESVKRNTESEVIDLETKRPRCDLKTHEQRLADSLSSSLAETLQMIRNSAQRKPEVKEIDSDLCWACRTSQSTHRVPCGHHFCRACLTSAVKNGQCTCGGLFQSSEVVRILTERTRRPCQSCMILLWKLTLTIPPCRELLDALGLPCVQSAGEAEDGGWLHHRRRRCISLRGQDSLPEALHRRQGTQKTHRVDGCEMCSTEVFCTKSVVCNCVCKWHNAEAVKSQWKMELDVRKKALDEYGTFPPENVISEFLTERDNIQCVDSNWQFPSAKKFERTYRNDTTQKVLGKFNLYSANPLLASHVRRKATTTSLTGLCSLNLPVWTESSPPNTLEPEELFESVYPELVKAFHDEQSQKSKKKIVVTDETNNDIRGYFAITTGKSQQVIKDKNEGTGNKKLGKSVASVTPKKTKSAPANKTRAIVTRVRKPKSSPPKATETVDHYFEQSPKFSAKPLDVSVDSSMDDFNIPLLQRLTGATKEQAVSQATSSADGVPSKLPIESLERVDGATPESTPILGDSVVVVEEVFRHAKGDVAAIMTSDSSPSFSKPAFREASSSSLPEMSVSENLTLPPDKEASRTTSTSSDLSKPTESNVSSGNSGVAVSTVSTTKEDTCSTTVSTTKEDTCSTNDCPNSDTRKPWPASFNLSISDSLKAEFMTSMHLSNDDQVDAEDNIGCTPPKRRSLSSRRSITSPSETTVDRLEGGDTDGVMASGSMEPEGLRDRRKSGRRRLCFNDTMTSTPVLKECSKKMEVKMERLSDDVLASLVSPGSKSMESEKSYDYSAPLFDTKGESLELLEKMYHWSTLLSGFQSTIQQNQRQQDALKQFLCCHCEQTIHLCLECFFRKCSLLSKPFFTLSAV</sequence>
<proteinExistence type="predicted"/>
<dbReference type="GO" id="GO:0005634">
    <property type="term" value="C:nucleus"/>
    <property type="evidence" value="ECO:0007669"/>
    <property type="project" value="TreeGrafter"/>
</dbReference>
<reference evidence="6" key="1">
    <citation type="journal article" date="2020" name="Cell">
        <title>Large-Scale Comparative Analyses of Tick Genomes Elucidate Their Genetic Diversity and Vector Capacities.</title>
        <authorList>
            <consortium name="Tick Genome and Microbiome Consortium (TIGMIC)"/>
            <person name="Jia N."/>
            <person name="Wang J."/>
            <person name="Shi W."/>
            <person name="Du L."/>
            <person name="Sun Y."/>
            <person name="Zhan W."/>
            <person name="Jiang J.F."/>
            <person name="Wang Q."/>
            <person name="Zhang B."/>
            <person name="Ji P."/>
            <person name="Bell-Sakyi L."/>
            <person name="Cui X.M."/>
            <person name="Yuan T.T."/>
            <person name="Jiang B.G."/>
            <person name="Yang W.F."/>
            <person name="Lam T.T."/>
            <person name="Chang Q.C."/>
            <person name="Ding S.J."/>
            <person name="Wang X.J."/>
            <person name="Zhu J.G."/>
            <person name="Ruan X.D."/>
            <person name="Zhao L."/>
            <person name="Wei J.T."/>
            <person name="Ye R.Z."/>
            <person name="Que T.C."/>
            <person name="Du C.H."/>
            <person name="Zhou Y.H."/>
            <person name="Cheng J.X."/>
            <person name="Dai P.F."/>
            <person name="Guo W.B."/>
            <person name="Han X.H."/>
            <person name="Huang E.J."/>
            <person name="Li L.F."/>
            <person name="Wei W."/>
            <person name="Gao Y.C."/>
            <person name="Liu J.Z."/>
            <person name="Shao H.Z."/>
            <person name="Wang X."/>
            <person name="Wang C.C."/>
            <person name="Yang T.C."/>
            <person name="Huo Q.B."/>
            <person name="Li W."/>
            <person name="Chen H.Y."/>
            <person name="Chen S.E."/>
            <person name="Zhou L.G."/>
            <person name="Ni X.B."/>
            <person name="Tian J.H."/>
            <person name="Sheng Y."/>
            <person name="Liu T."/>
            <person name="Pan Y.S."/>
            <person name="Xia L.Y."/>
            <person name="Li J."/>
            <person name="Zhao F."/>
            <person name="Cao W.C."/>
        </authorList>
    </citation>
    <scope>NUCLEOTIDE SEQUENCE</scope>
    <source>
        <strain evidence="6">Rmic-2018</strain>
    </source>
</reference>
<dbReference type="VEuPathDB" id="VectorBase:LOC119181791"/>
<feature type="region of interest" description="Disordered" evidence="4">
    <location>
        <begin position="1158"/>
        <end position="1217"/>
    </location>
</feature>
<dbReference type="GO" id="GO:0008270">
    <property type="term" value="F:zinc ion binding"/>
    <property type="evidence" value="ECO:0007669"/>
    <property type="project" value="UniProtKB-KW"/>
</dbReference>
<evidence type="ECO:0000256" key="4">
    <source>
        <dbReference type="SAM" id="MobiDB-lite"/>
    </source>
</evidence>
<keyword evidence="2" id="KW-0863">Zinc-finger</keyword>
<dbReference type="InterPro" id="IPR013083">
    <property type="entry name" value="Znf_RING/FYVE/PHD"/>
</dbReference>
<feature type="compositionally biased region" description="Polar residues" evidence="4">
    <location>
        <begin position="1104"/>
        <end position="1124"/>
    </location>
</feature>
<dbReference type="CDD" id="cd16660">
    <property type="entry name" value="RING-Ubox_RNF37"/>
    <property type="match status" value="1"/>
</dbReference>
<dbReference type="PROSITE" id="PS00518">
    <property type="entry name" value="ZF_RING_1"/>
    <property type="match status" value="1"/>
</dbReference>
<dbReference type="EMBL" id="JABSTU010000003">
    <property type="protein sequence ID" value="KAH8034965.1"/>
    <property type="molecule type" value="Genomic_DNA"/>
</dbReference>
<dbReference type="PROSITE" id="PS51698">
    <property type="entry name" value="U_BOX"/>
    <property type="match status" value="1"/>
</dbReference>
<dbReference type="GO" id="GO:0000209">
    <property type="term" value="P:protein polyubiquitination"/>
    <property type="evidence" value="ECO:0007669"/>
    <property type="project" value="TreeGrafter"/>
</dbReference>